<organism evidence="7">
    <name type="scientific">viral metagenome</name>
    <dbReference type="NCBI Taxonomy" id="1070528"/>
    <lineage>
        <taxon>unclassified sequences</taxon>
        <taxon>metagenomes</taxon>
        <taxon>organismal metagenomes</taxon>
    </lineage>
</organism>
<dbReference type="CDD" id="cd00761">
    <property type="entry name" value="Glyco_tranf_GTA_type"/>
    <property type="match status" value="1"/>
</dbReference>
<dbReference type="EMBL" id="MN739088">
    <property type="protein sequence ID" value="QHS87822.1"/>
    <property type="molecule type" value="Genomic_DNA"/>
</dbReference>
<evidence type="ECO:0000256" key="3">
    <source>
        <dbReference type="ARBA" id="ARBA00022679"/>
    </source>
</evidence>
<keyword evidence="2" id="KW-0328">Glycosyltransferase</keyword>
<keyword evidence="3" id="KW-0808">Transferase</keyword>
<dbReference type="Gene3D" id="3.90.550.10">
    <property type="entry name" value="Spore Coat Polysaccharide Biosynthesis Protein SpsA, Chain A"/>
    <property type="match status" value="1"/>
</dbReference>
<dbReference type="AlphaFoldDB" id="A0A6C0B6Z6"/>
<reference evidence="7" key="1">
    <citation type="journal article" date="2020" name="Nature">
        <title>Giant virus diversity and host interactions through global metagenomics.</title>
        <authorList>
            <person name="Schulz F."/>
            <person name="Roux S."/>
            <person name="Paez-Espino D."/>
            <person name="Jungbluth S."/>
            <person name="Walsh D.A."/>
            <person name="Denef V.J."/>
            <person name="McMahon K.D."/>
            <person name="Konstantinidis K.T."/>
            <person name="Eloe-Fadrosh E.A."/>
            <person name="Kyrpides N.C."/>
            <person name="Woyke T."/>
        </authorList>
    </citation>
    <scope>NUCLEOTIDE SEQUENCE</scope>
    <source>
        <strain evidence="7">GVMAG-M-3300010158-13</strain>
    </source>
</reference>
<evidence type="ECO:0000256" key="5">
    <source>
        <dbReference type="ARBA" id="ARBA00022989"/>
    </source>
</evidence>
<evidence type="ECO:0000256" key="2">
    <source>
        <dbReference type="ARBA" id="ARBA00022676"/>
    </source>
</evidence>
<accession>A0A6C0B6Z6</accession>
<evidence type="ECO:0000256" key="1">
    <source>
        <dbReference type="ARBA" id="ARBA00004167"/>
    </source>
</evidence>
<dbReference type="InterPro" id="IPR029044">
    <property type="entry name" value="Nucleotide-diphossugar_trans"/>
</dbReference>
<name>A0A6C0B6Z6_9ZZZZ</name>
<keyword evidence="4" id="KW-0812">Transmembrane</keyword>
<keyword evidence="6" id="KW-0472">Membrane</keyword>
<sequence>MKLYFLSLIFVALLFVIVISILQNKERFENEDEAKFEVNLSLLCLIKNERMNLKVFIEHYIKQGVDRFYIVDNGSEDNPLEVLQPYIDSGYIKYFYMPEKYNQPEKYRQIIVQENLKEKTDWLIICDADEFFYGVPKKLSDTLKDDFNQNDYIQCNWRMFGSSGLKDHPESILKSIVHRQENLHKEKYIFRPRKVNDVNNIAVHEINQSLNSVTENDKIRLNHYVIQSLEYYEKIKMKRGDVAHPSADNKHNMSFFNSIDSSATLIDETLANMQ</sequence>
<dbReference type="GO" id="GO:0016020">
    <property type="term" value="C:membrane"/>
    <property type="evidence" value="ECO:0007669"/>
    <property type="project" value="UniProtKB-SubCell"/>
</dbReference>
<dbReference type="PANTHER" id="PTHR21461">
    <property type="entry name" value="GLYCOSYLTRANSFERASE FAMILY 92 PROTEIN"/>
    <property type="match status" value="1"/>
</dbReference>
<keyword evidence="5" id="KW-1133">Transmembrane helix</keyword>
<evidence type="ECO:0000313" key="7">
    <source>
        <dbReference type="EMBL" id="QHS87822.1"/>
    </source>
</evidence>
<dbReference type="GO" id="GO:0016757">
    <property type="term" value="F:glycosyltransferase activity"/>
    <property type="evidence" value="ECO:0007669"/>
    <property type="project" value="UniProtKB-KW"/>
</dbReference>
<dbReference type="GO" id="GO:0005737">
    <property type="term" value="C:cytoplasm"/>
    <property type="evidence" value="ECO:0007669"/>
    <property type="project" value="TreeGrafter"/>
</dbReference>
<dbReference type="InterPro" id="IPR008166">
    <property type="entry name" value="Glyco_transf_92"/>
</dbReference>
<evidence type="ECO:0000256" key="6">
    <source>
        <dbReference type="ARBA" id="ARBA00023136"/>
    </source>
</evidence>
<comment type="subcellular location">
    <subcellularLocation>
        <location evidence="1">Membrane</location>
        <topology evidence="1">Single-pass membrane protein</topology>
    </subcellularLocation>
</comment>
<evidence type="ECO:0000256" key="4">
    <source>
        <dbReference type="ARBA" id="ARBA00022692"/>
    </source>
</evidence>
<dbReference type="SUPFAM" id="SSF53448">
    <property type="entry name" value="Nucleotide-diphospho-sugar transferases"/>
    <property type="match status" value="1"/>
</dbReference>
<protein>
    <recommendedName>
        <fullName evidence="8">Glycosyltransferase 2-like domain-containing protein</fullName>
    </recommendedName>
</protein>
<proteinExistence type="predicted"/>
<dbReference type="Pfam" id="PF01697">
    <property type="entry name" value="Glyco_transf_92"/>
    <property type="match status" value="1"/>
</dbReference>
<dbReference type="PANTHER" id="PTHR21461:SF69">
    <property type="entry name" value="GLYCOSYLTRANSFERASE FAMILY 92 PROTEIN"/>
    <property type="match status" value="1"/>
</dbReference>
<evidence type="ECO:0008006" key="8">
    <source>
        <dbReference type="Google" id="ProtNLM"/>
    </source>
</evidence>